<protein>
    <recommendedName>
        <fullName evidence="3">rRNA-processing protein EFG1</fullName>
    </recommendedName>
    <alternativeName>
        <fullName evidence="4">rRNA-processing protein efg1</fullName>
    </alternativeName>
</protein>
<evidence type="ECO:0000256" key="4">
    <source>
        <dbReference type="ARBA" id="ARBA00019827"/>
    </source>
</evidence>
<dbReference type="EMBL" id="JANCYW010000003">
    <property type="protein sequence ID" value="KAK4534812.1"/>
    <property type="molecule type" value="Genomic_DNA"/>
</dbReference>
<evidence type="ECO:0000256" key="2">
    <source>
        <dbReference type="ARBA" id="ARBA00006916"/>
    </source>
</evidence>
<evidence type="ECO:0000256" key="6">
    <source>
        <dbReference type="ARBA" id="ARBA00023054"/>
    </source>
</evidence>
<keyword evidence="7" id="KW-0539">Nucleus</keyword>
<gene>
    <name evidence="9" type="ORF">CDCA_CDCA03G0837</name>
</gene>
<comment type="subcellular location">
    <subcellularLocation>
        <location evidence="1">Nucleus</location>
        <location evidence="1">Nucleolus</location>
    </subcellularLocation>
</comment>
<dbReference type="Proteomes" id="UP001301350">
    <property type="component" value="Unassembled WGS sequence"/>
</dbReference>
<feature type="region of interest" description="Disordered" evidence="8">
    <location>
        <begin position="232"/>
        <end position="260"/>
    </location>
</feature>
<feature type="compositionally biased region" description="Basic residues" evidence="8">
    <location>
        <begin position="247"/>
        <end position="260"/>
    </location>
</feature>
<feature type="compositionally biased region" description="Low complexity" evidence="8">
    <location>
        <begin position="8"/>
        <end position="23"/>
    </location>
</feature>
<dbReference type="InterPro" id="IPR050786">
    <property type="entry name" value="EFG1_rRNA-proc"/>
</dbReference>
<dbReference type="PANTHER" id="PTHR33911">
    <property type="entry name" value="RRNA-PROCESSING PROTEIN EFG1"/>
    <property type="match status" value="1"/>
</dbReference>
<evidence type="ECO:0000256" key="5">
    <source>
        <dbReference type="ARBA" id="ARBA00022552"/>
    </source>
</evidence>
<proteinExistence type="inferred from homology"/>
<sequence length="260" mass="30704">MREDSAARKSSSRSSSVGNTSRRSSLRQRLRGLDRLLQWPGLDESARVHKQRERQALQSEYEERRRERRERQVYLRYKRVRFFERRKIERALHALEQRVAAGEHLDADGRQRLEQLQRDWRYVRHFPRGEKYVALYPSGGHTEASRAAVERWREEIEQHREVASEEVKQRGQTFRDRKSDRALVASDEFLVPAVSADQRGTLHGICQDAPNDDASLEEQVLVRRWRDMITAPEARSGPDDVNVPLHAHGRRTRGKRRRIQ</sequence>
<name>A0AAV9IR86_CYACA</name>
<evidence type="ECO:0000256" key="8">
    <source>
        <dbReference type="SAM" id="MobiDB-lite"/>
    </source>
</evidence>
<evidence type="ECO:0000256" key="1">
    <source>
        <dbReference type="ARBA" id="ARBA00004604"/>
    </source>
</evidence>
<comment type="similarity">
    <text evidence="2">Belongs to the EFG1 family.</text>
</comment>
<keyword evidence="5" id="KW-0698">rRNA processing</keyword>
<dbReference type="InterPro" id="IPR019310">
    <property type="entry name" value="Efg1"/>
</dbReference>
<feature type="region of interest" description="Disordered" evidence="8">
    <location>
        <begin position="1"/>
        <end position="28"/>
    </location>
</feature>
<dbReference type="PANTHER" id="PTHR33911:SF1">
    <property type="entry name" value="RRNA-PROCESSING PROTEIN EFG1"/>
    <property type="match status" value="1"/>
</dbReference>
<dbReference type="Pfam" id="PF10153">
    <property type="entry name" value="Efg1"/>
    <property type="match status" value="1"/>
</dbReference>
<evidence type="ECO:0000313" key="10">
    <source>
        <dbReference type="Proteomes" id="UP001301350"/>
    </source>
</evidence>
<dbReference type="GO" id="GO:0030688">
    <property type="term" value="C:preribosome, small subunit precursor"/>
    <property type="evidence" value="ECO:0007669"/>
    <property type="project" value="TreeGrafter"/>
</dbReference>
<keyword evidence="6" id="KW-0175">Coiled coil</keyword>
<dbReference type="GO" id="GO:0000462">
    <property type="term" value="P:maturation of SSU-rRNA from tricistronic rRNA transcript (SSU-rRNA, 5.8S rRNA, LSU-rRNA)"/>
    <property type="evidence" value="ECO:0007669"/>
    <property type="project" value="TreeGrafter"/>
</dbReference>
<dbReference type="AlphaFoldDB" id="A0AAV9IR86"/>
<reference evidence="9 10" key="1">
    <citation type="submission" date="2022-07" db="EMBL/GenBank/DDBJ databases">
        <title>Genome-wide signatures of adaptation to extreme environments.</title>
        <authorList>
            <person name="Cho C.H."/>
            <person name="Yoon H.S."/>
        </authorList>
    </citation>
    <scope>NUCLEOTIDE SEQUENCE [LARGE SCALE GENOMIC DNA]</scope>
    <source>
        <strain evidence="9 10">DBV 063 E5</strain>
    </source>
</reference>
<evidence type="ECO:0000256" key="7">
    <source>
        <dbReference type="ARBA" id="ARBA00023242"/>
    </source>
</evidence>
<keyword evidence="10" id="KW-1185">Reference proteome</keyword>
<evidence type="ECO:0000313" key="9">
    <source>
        <dbReference type="EMBL" id="KAK4534812.1"/>
    </source>
</evidence>
<dbReference type="GO" id="GO:0005730">
    <property type="term" value="C:nucleolus"/>
    <property type="evidence" value="ECO:0007669"/>
    <property type="project" value="UniProtKB-SubCell"/>
</dbReference>
<organism evidence="9 10">
    <name type="scientific">Cyanidium caldarium</name>
    <name type="common">Red alga</name>
    <dbReference type="NCBI Taxonomy" id="2771"/>
    <lineage>
        <taxon>Eukaryota</taxon>
        <taxon>Rhodophyta</taxon>
        <taxon>Bangiophyceae</taxon>
        <taxon>Cyanidiales</taxon>
        <taxon>Cyanidiaceae</taxon>
        <taxon>Cyanidium</taxon>
    </lineage>
</organism>
<accession>A0AAV9IR86</accession>
<evidence type="ECO:0000256" key="3">
    <source>
        <dbReference type="ARBA" id="ARBA00018689"/>
    </source>
</evidence>
<comment type="caution">
    <text evidence="9">The sequence shown here is derived from an EMBL/GenBank/DDBJ whole genome shotgun (WGS) entry which is preliminary data.</text>
</comment>